<gene>
    <name evidence="2" type="ORF">SAMN05443144_11418</name>
</gene>
<dbReference type="STRING" id="1194090.SAMN05443144_11418"/>
<name>A0A1M5EZM4_9BACT</name>
<evidence type="ECO:0000313" key="3">
    <source>
        <dbReference type="Proteomes" id="UP000184041"/>
    </source>
</evidence>
<dbReference type="Proteomes" id="UP000184041">
    <property type="component" value="Unassembled WGS sequence"/>
</dbReference>
<reference evidence="2 3" key="1">
    <citation type="submission" date="2016-11" db="EMBL/GenBank/DDBJ databases">
        <authorList>
            <person name="Jaros S."/>
            <person name="Januszkiewicz K."/>
            <person name="Wedrychowicz H."/>
        </authorList>
    </citation>
    <scope>NUCLEOTIDE SEQUENCE [LARGE SCALE GENOMIC DNA]</scope>
    <source>
        <strain evidence="2 3">DSM 21986</strain>
    </source>
</reference>
<proteinExistence type="predicted"/>
<sequence>MDRRRFLEESVLAAAALGAPFISTAPAVGKRRGEAYRQNEQAIPSGDGAVIDTNVHLLCYPFRDFKYGATEELVDKLRRHNIKQAWAGSYSSLFHKNIDYVNARLTRECRKKGDGMLLPFGTVNPMFPDWKEDLRRCHEEYKMPGIRLYPGYHGYSLEQEPFASLLRAATERNLLVQLVIAMEDERMQHPLVEVPNVDVSPLPGVLKGIPEIRLQLVHPFRHVRGERLQLMVDETGVLFEISNLDGLGALGRIIEGDHWYLRDVSIPPERLLFGSHFPYFPLENSLFKFMESPLSKKQARTIMSKNAERLLAVQ</sequence>
<dbReference type="SUPFAM" id="SSF51556">
    <property type="entry name" value="Metallo-dependent hydrolases"/>
    <property type="match status" value="1"/>
</dbReference>
<dbReference type="OrthoDB" id="641578at2"/>
<feature type="domain" description="Amidohydrolase-related" evidence="1">
    <location>
        <begin position="102"/>
        <end position="191"/>
    </location>
</feature>
<organism evidence="2 3">
    <name type="scientific">Fodinibius roseus</name>
    <dbReference type="NCBI Taxonomy" id="1194090"/>
    <lineage>
        <taxon>Bacteria</taxon>
        <taxon>Pseudomonadati</taxon>
        <taxon>Balneolota</taxon>
        <taxon>Balneolia</taxon>
        <taxon>Balneolales</taxon>
        <taxon>Balneolaceae</taxon>
        <taxon>Fodinibius</taxon>
    </lineage>
</organism>
<protein>
    <recommendedName>
        <fullName evidence="1">Amidohydrolase-related domain-containing protein</fullName>
    </recommendedName>
</protein>
<dbReference type="AlphaFoldDB" id="A0A1M5EZM4"/>
<dbReference type="Gene3D" id="3.20.20.140">
    <property type="entry name" value="Metal-dependent hydrolases"/>
    <property type="match status" value="1"/>
</dbReference>
<dbReference type="Pfam" id="PF04909">
    <property type="entry name" value="Amidohydro_2"/>
    <property type="match status" value="1"/>
</dbReference>
<evidence type="ECO:0000259" key="1">
    <source>
        <dbReference type="Pfam" id="PF04909"/>
    </source>
</evidence>
<dbReference type="RefSeq" id="WP_084088277.1">
    <property type="nucleotide sequence ID" value="NZ_FQUS01000014.1"/>
</dbReference>
<keyword evidence="3" id="KW-1185">Reference proteome</keyword>
<dbReference type="InterPro" id="IPR006680">
    <property type="entry name" value="Amidohydro-rel"/>
</dbReference>
<accession>A0A1M5EZM4</accession>
<dbReference type="EMBL" id="FQUS01000014">
    <property type="protein sequence ID" value="SHF84733.1"/>
    <property type="molecule type" value="Genomic_DNA"/>
</dbReference>
<evidence type="ECO:0000313" key="2">
    <source>
        <dbReference type="EMBL" id="SHF84733.1"/>
    </source>
</evidence>
<dbReference type="InterPro" id="IPR032466">
    <property type="entry name" value="Metal_Hydrolase"/>
</dbReference>